<accession>A0A1L1PL44</accession>
<organism evidence="1 2">
    <name type="scientific">Hydrogenophaga intermedia</name>
    <dbReference type="NCBI Taxonomy" id="65786"/>
    <lineage>
        <taxon>Bacteria</taxon>
        <taxon>Pseudomonadati</taxon>
        <taxon>Pseudomonadota</taxon>
        <taxon>Betaproteobacteria</taxon>
        <taxon>Burkholderiales</taxon>
        <taxon>Comamonadaceae</taxon>
        <taxon>Hydrogenophaga</taxon>
    </lineage>
</organism>
<reference evidence="2" key="2">
    <citation type="submission" date="2014-11" db="EMBL/GenBank/DDBJ databases">
        <title>Draft genome sequence of Hydrogenophaga intermedia S1.</title>
        <authorList>
            <person name="Gan H.M."/>
            <person name="Chew T.H."/>
            <person name="Stolz A."/>
        </authorList>
    </citation>
    <scope>NUCLEOTIDE SEQUENCE [LARGE SCALE GENOMIC DNA]</scope>
    <source>
        <strain evidence="2">S1</strain>
    </source>
</reference>
<evidence type="ECO:0000313" key="2">
    <source>
        <dbReference type="Proteomes" id="UP000028878"/>
    </source>
</evidence>
<name>A0A1L1PL44_HYDIT</name>
<proteinExistence type="predicted"/>
<reference evidence="2" key="1">
    <citation type="submission" date="2014-02" db="EMBL/GenBank/DDBJ databases">
        <authorList>
            <person name="Gan H."/>
        </authorList>
    </citation>
    <scope>NUCLEOTIDE SEQUENCE [LARGE SCALE GENOMIC DNA]</scope>
    <source>
        <strain evidence="2">S1</strain>
    </source>
</reference>
<sequence>MMNAAYESDYASALDHMDFIVKSLAEKPGRALDLAIQHGGEDAVQALFDAVMDKGHRMVLVQALNAPSLPGWVRDKLEVFLYGQNRQVAALFCKKVVH</sequence>
<dbReference type="RefSeq" id="WP_035624846.1">
    <property type="nucleotide sequence ID" value="NZ_CCAE010000106.1"/>
</dbReference>
<dbReference type="AlphaFoldDB" id="A0A1L1PL44"/>
<protein>
    <submittedName>
        <fullName evidence="1">Uncharacterized protein</fullName>
    </submittedName>
</protein>
<dbReference type="EMBL" id="CCAE010000106">
    <property type="protein sequence ID" value="CDN90618.1"/>
    <property type="molecule type" value="Genomic_DNA"/>
</dbReference>
<dbReference type="Proteomes" id="UP000028878">
    <property type="component" value="Unassembled WGS sequence"/>
</dbReference>
<gene>
    <name evidence="1" type="ORF">BN948_05063</name>
</gene>
<keyword evidence="2" id="KW-1185">Reference proteome</keyword>
<evidence type="ECO:0000313" key="1">
    <source>
        <dbReference type="EMBL" id="CDN90618.1"/>
    </source>
</evidence>